<name>A0A8X6UKW2_NEPPI</name>
<sequence>MESFIDIIVTKNKTGEGISEIILSKLDANGLDIMNRKRQAYSIAATVDGRQTSMQHCENRWGNLGLAPVDRNPSMPQGIKAQGCTPFH</sequence>
<evidence type="ECO:0000313" key="2">
    <source>
        <dbReference type="Proteomes" id="UP000887013"/>
    </source>
</evidence>
<dbReference type="EMBL" id="BMAW01132853">
    <property type="protein sequence ID" value="GFU45690.1"/>
    <property type="molecule type" value="Genomic_DNA"/>
</dbReference>
<keyword evidence="2" id="KW-1185">Reference proteome</keyword>
<evidence type="ECO:0000313" key="1">
    <source>
        <dbReference type="EMBL" id="GFU45690.1"/>
    </source>
</evidence>
<dbReference type="Proteomes" id="UP000887013">
    <property type="component" value="Unassembled WGS sequence"/>
</dbReference>
<comment type="caution">
    <text evidence="1">The sequence shown here is derived from an EMBL/GenBank/DDBJ whole genome shotgun (WGS) entry which is preliminary data.</text>
</comment>
<protein>
    <submittedName>
        <fullName evidence="1">Uncharacterized protein</fullName>
    </submittedName>
</protein>
<reference evidence="1" key="1">
    <citation type="submission" date="2020-08" db="EMBL/GenBank/DDBJ databases">
        <title>Multicomponent nature underlies the extraordinary mechanical properties of spider dragline silk.</title>
        <authorList>
            <person name="Kono N."/>
            <person name="Nakamura H."/>
            <person name="Mori M."/>
            <person name="Yoshida Y."/>
            <person name="Ohtoshi R."/>
            <person name="Malay A.D."/>
            <person name="Moran D.A.P."/>
            <person name="Tomita M."/>
            <person name="Numata K."/>
            <person name="Arakawa K."/>
        </authorList>
    </citation>
    <scope>NUCLEOTIDE SEQUENCE</scope>
</reference>
<proteinExistence type="predicted"/>
<gene>
    <name evidence="1" type="ORF">NPIL_482871</name>
</gene>
<dbReference type="OrthoDB" id="6759200at2759"/>
<dbReference type="AlphaFoldDB" id="A0A8X6UKW2"/>
<accession>A0A8X6UKW2</accession>
<organism evidence="1 2">
    <name type="scientific">Nephila pilipes</name>
    <name type="common">Giant wood spider</name>
    <name type="synonym">Nephila maculata</name>
    <dbReference type="NCBI Taxonomy" id="299642"/>
    <lineage>
        <taxon>Eukaryota</taxon>
        <taxon>Metazoa</taxon>
        <taxon>Ecdysozoa</taxon>
        <taxon>Arthropoda</taxon>
        <taxon>Chelicerata</taxon>
        <taxon>Arachnida</taxon>
        <taxon>Araneae</taxon>
        <taxon>Araneomorphae</taxon>
        <taxon>Entelegynae</taxon>
        <taxon>Araneoidea</taxon>
        <taxon>Nephilidae</taxon>
        <taxon>Nephila</taxon>
    </lineage>
</organism>